<keyword evidence="3" id="KW-1185">Reference proteome</keyword>
<reference evidence="2" key="1">
    <citation type="submission" date="2017-04" db="EMBL/GenBank/DDBJ databases">
        <title>Genome deletions in a multicellular cyanobacterial endosymbiont for morphological adaptation in marine diatoms.</title>
        <authorList>
            <person name="Wang Y."/>
            <person name="Gao H."/>
            <person name="Li R."/>
            <person name="Xu X."/>
        </authorList>
    </citation>
    <scope>NUCLEOTIDE SEQUENCE</scope>
    <source>
        <strain evidence="2">FACHB 800</strain>
    </source>
</reference>
<name>A0A975TCX2_9NOST</name>
<dbReference type="AlphaFoldDB" id="A0A975TCX2"/>
<feature type="domain" description="NACHT" evidence="1">
    <location>
        <begin position="148"/>
        <end position="271"/>
    </location>
</feature>
<accession>A0A975TCX2</accession>
<evidence type="ECO:0000313" key="2">
    <source>
        <dbReference type="EMBL" id="QXE26289.1"/>
    </source>
</evidence>
<dbReference type="InterPro" id="IPR007111">
    <property type="entry name" value="NACHT_NTPase"/>
</dbReference>
<dbReference type="Proteomes" id="UP000683511">
    <property type="component" value="Chromosome"/>
</dbReference>
<evidence type="ECO:0000313" key="3">
    <source>
        <dbReference type="Proteomes" id="UP000683511"/>
    </source>
</evidence>
<evidence type="ECO:0000259" key="1">
    <source>
        <dbReference type="PROSITE" id="PS50837"/>
    </source>
</evidence>
<dbReference type="Pfam" id="PF03130">
    <property type="entry name" value="HEAT_PBS"/>
    <property type="match status" value="1"/>
</dbReference>
<organism evidence="2 3">
    <name type="scientific">Richelia sinica FACHB-800</name>
    <dbReference type="NCBI Taxonomy" id="1357546"/>
    <lineage>
        <taxon>Bacteria</taxon>
        <taxon>Bacillati</taxon>
        <taxon>Cyanobacteriota</taxon>
        <taxon>Cyanophyceae</taxon>
        <taxon>Nostocales</taxon>
        <taxon>Nostocaceae</taxon>
        <taxon>Richelia</taxon>
    </lineage>
</organism>
<gene>
    <name evidence="2" type="ORF">B6N60_05020</name>
</gene>
<dbReference type="Pfam" id="PF05729">
    <property type="entry name" value="NACHT"/>
    <property type="match status" value="1"/>
</dbReference>
<sequence>MPRNIRWDKSLLDNVLNLVEALLQLSEQQSDILQPKPRLYVQWDSDKLRVTGYETKQTRAQISRTIEVGTKKEHLLQLVKKNLNLPQRQNVYVPLGLVERKQQQRRQLDECRDREQVYELTQEVIVKTYEHDLFLQEVIAQKPRGNNKHIAIIGEPGAGKTTLLSTIASFIQDKTQDLPICISLANLQRKNIEEYLIKQWLTEAMKLVKSDVAVTPEIESQLLECFGKKRVWLLLDGVDEMGENSPVEALAKINQELTAFLRQARVVLTCRLNVWDAKVNNTLTGFDTYKTQEFKSVQINDFIQKWFKFAGQSSKGEILQARLKQPKHENIRKLVTNPLRLSLLCQTFYLDKQGELPETKAALYQRFTRYFYEWKLELFPELCNSEDVKDELHQTLSKLAFAGVNSNARFRLRRSLARQVMGERLFKLACDVGWLNLVDRLAETDEEVYAFLHPNFQEYFAALKVNDWHEFLDHVPDNPTQGTYRIFESQWREVILLWLGRREETLKQQQQEFIQALVNFQDGCGEWNRKDVDKGFYEYQAYFLAAVGIVEFKDCSQADAIVKQIVKWGFGYSSEKQKWIQFPSTIRDEARSTLERTEQTKAIAALVQLLQSPDVDYSTRIEAAESLGKIGTGNPDAITALVQLLQSFDVDNYTRWQAAESLEKIHSGNLDAITALVRLLQSSDVDYLAAESLGKIGTGNPDTITALVQLLQSSDVDNYTRWQAAASLEKIGTGNPDAITALVQLLPSKECMTPPYPGSSKT</sequence>
<dbReference type="PANTHER" id="PTHR46844">
    <property type="entry name" value="SLR5058 PROTEIN"/>
    <property type="match status" value="1"/>
</dbReference>
<dbReference type="PROSITE" id="PS50837">
    <property type="entry name" value="NACHT"/>
    <property type="match status" value="1"/>
</dbReference>
<dbReference type="KEGG" id="rsin:B6N60_05020"/>
<dbReference type="RefSeq" id="WP_217312844.1">
    <property type="nucleotide sequence ID" value="NZ_CP021056.1"/>
</dbReference>
<dbReference type="PANTHER" id="PTHR46844:SF1">
    <property type="entry name" value="SLR5058 PROTEIN"/>
    <property type="match status" value="1"/>
</dbReference>
<proteinExistence type="predicted"/>
<dbReference type="EMBL" id="CP021056">
    <property type="protein sequence ID" value="QXE26289.1"/>
    <property type="molecule type" value="Genomic_DNA"/>
</dbReference>
<dbReference type="Pfam" id="PF13646">
    <property type="entry name" value="HEAT_2"/>
    <property type="match status" value="1"/>
</dbReference>
<dbReference type="InterPro" id="IPR004155">
    <property type="entry name" value="PBS_lyase_HEAT"/>
</dbReference>
<dbReference type="SMART" id="SM00567">
    <property type="entry name" value="EZ_HEAT"/>
    <property type="match status" value="5"/>
</dbReference>
<protein>
    <submittedName>
        <fullName evidence="2">Signal transduction protein with Nacht domain</fullName>
    </submittedName>
</protein>